<proteinExistence type="predicted"/>
<protein>
    <recommendedName>
        <fullName evidence="1">non-specific serine/threonine protein kinase</fullName>
        <ecNumber evidence="1">2.7.11.1</ecNumber>
    </recommendedName>
</protein>
<sequence>MNFNHTQDFYEHIKGADILEHLKGFLTHEDPNIRAKACSALGNMCRHNSYFYSLLVRINHLVDRCSDGDKRTRKFACFAIGNAAYHNDFFYEELRRCIPQLANLLLSEEEDKTKANASGALSNLVRNSNKLCQDMVSKGAMQALLKLVEDCSVVIPNPSRKDAISESPLKILLFALYKMCTHAPCRQFLRTSDRYPVLGNLRESGDDTISEYASAILKKTAQS</sequence>
<organism evidence="10 11">
    <name type="scientific">Helianthus annuus</name>
    <name type="common">Common sunflower</name>
    <dbReference type="NCBI Taxonomy" id="4232"/>
    <lineage>
        <taxon>Eukaryota</taxon>
        <taxon>Viridiplantae</taxon>
        <taxon>Streptophyta</taxon>
        <taxon>Embryophyta</taxon>
        <taxon>Tracheophyta</taxon>
        <taxon>Spermatophyta</taxon>
        <taxon>Magnoliopsida</taxon>
        <taxon>eudicotyledons</taxon>
        <taxon>Gunneridae</taxon>
        <taxon>Pentapetalae</taxon>
        <taxon>asterids</taxon>
        <taxon>campanulids</taxon>
        <taxon>Asterales</taxon>
        <taxon>Asteraceae</taxon>
        <taxon>Asteroideae</taxon>
        <taxon>Heliantheae alliance</taxon>
        <taxon>Heliantheae</taxon>
        <taxon>Helianthus</taxon>
    </lineage>
</organism>
<dbReference type="Gene3D" id="1.25.10.10">
    <property type="entry name" value="Leucine-rich Repeat Variant"/>
    <property type="match status" value="1"/>
</dbReference>
<evidence type="ECO:0000256" key="2">
    <source>
        <dbReference type="ARBA" id="ARBA00022527"/>
    </source>
</evidence>
<dbReference type="GO" id="GO:0005737">
    <property type="term" value="C:cytoplasm"/>
    <property type="evidence" value="ECO:0007669"/>
    <property type="project" value="UniProtKB-ARBA"/>
</dbReference>
<evidence type="ECO:0000256" key="3">
    <source>
        <dbReference type="ARBA" id="ARBA00022679"/>
    </source>
</evidence>
<dbReference type="EMBL" id="MNCJ02000330">
    <property type="protein sequence ID" value="KAF5763220.1"/>
    <property type="molecule type" value="Genomic_DNA"/>
</dbReference>
<dbReference type="PANTHER" id="PTHR22983:SF6">
    <property type="entry name" value="SERINE_THREONINE-PROTEIN KINASE 36"/>
    <property type="match status" value="1"/>
</dbReference>
<evidence type="ECO:0000256" key="6">
    <source>
        <dbReference type="ARBA" id="ARBA00022777"/>
    </source>
</evidence>
<dbReference type="Pfam" id="PF00514">
    <property type="entry name" value="Arm"/>
    <property type="match status" value="1"/>
</dbReference>
<dbReference type="PANTHER" id="PTHR22983">
    <property type="entry name" value="PROTEIN KINASE RELATED"/>
    <property type="match status" value="1"/>
</dbReference>
<keyword evidence="4" id="KW-0677">Repeat</keyword>
<reference evidence="10" key="1">
    <citation type="journal article" date="2017" name="Nature">
        <title>The sunflower genome provides insights into oil metabolism, flowering and Asterid evolution.</title>
        <authorList>
            <person name="Badouin H."/>
            <person name="Gouzy J."/>
            <person name="Grassa C.J."/>
            <person name="Murat F."/>
            <person name="Staton S.E."/>
            <person name="Cottret L."/>
            <person name="Lelandais-Briere C."/>
            <person name="Owens G.L."/>
            <person name="Carrere S."/>
            <person name="Mayjonade B."/>
            <person name="Legrand L."/>
            <person name="Gill N."/>
            <person name="Kane N.C."/>
            <person name="Bowers J.E."/>
            <person name="Hubner S."/>
            <person name="Bellec A."/>
            <person name="Berard A."/>
            <person name="Berges H."/>
            <person name="Blanchet N."/>
            <person name="Boniface M.C."/>
            <person name="Brunel D."/>
            <person name="Catrice O."/>
            <person name="Chaidir N."/>
            <person name="Claudel C."/>
            <person name="Donnadieu C."/>
            <person name="Faraut T."/>
            <person name="Fievet G."/>
            <person name="Helmstetter N."/>
            <person name="King M."/>
            <person name="Knapp S.J."/>
            <person name="Lai Z."/>
            <person name="Le Paslier M.C."/>
            <person name="Lippi Y."/>
            <person name="Lorenzon L."/>
            <person name="Mandel J.R."/>
            <person name="Marage G."/>
            <person name="Marchand G."/>
            <person name="Marquand E."/>
            <person name="Bret-Mestries E."/>
            <person name="Morien E."/>
            <person name="Nambeesan S."/>
            <person name="Nguyen T."/>
            <person name="Pegot-Espagnet P."/>
            <person name="Pouilly N."/>
            <person name="Raftis F."/>
            <person name="Sallet E."/>
            <person name="Schiex T."/>
            <person name="Thomas J."/>
            <person name="Vandecasteele C."/>
            <person name="Vares D."/>
            <person name="Vear F."/>
            <person name="Vautrin S."/>
            <person name="Crespi M."/>
            <person name="Mangin B."/>
            <person name="Burke J.M."/>
            <person name="Salse J."/>
            <person name="Munos S."/>
            <person name="Vincourt P."/>
            <person name="Rieseberg L.H."/>
            <person name="Langlade N.B."/>
        </authorList>
    </citation>
    <scope>NUCLEOTIDE SEQUENCE</scope>
    <source>
        <tissue evidence="10">Leaves</tissue>
    </source>
</reference>
<keyword evidence="2 10" id="KW-0723">Serine/threonine-protein kinase</keyword>
<keyword evidence="5" id="KW-0547">Nucleotide-binding</keyword>
<comment type="catalytic activity">
    <reaction evidence="9">
        <text>L-seryl-[protein] + ATP = O-phospho-L-seryl-[protein] + ADP + H(+)</text>
        <dbReference type="Rhea" id="RHEA:17989"/>
        <dbReference type="Rhea" id="RHEA-COMP:9863"/>
        <dbReference type="Rhea" id="RHEA-COMP:11604"/>
        <dbReference type="ChEBI" id="CHEBI:15378"/>
        <dbReference type="ChEBI" id="CHEBI:29999"/>
        <dbReference type="ChEBI" id="CHEBI:30616"/>
        <dbReference type="ChEBI" id="CHEBI:83421"/>
        <dbReference type="ChEBI" id="CHEBI:456216"/>
        <dbReference type="EC" id="2.7.11.1"/>
    </reaction>
</comment>
<dbReference type="GO" id="GO:0005524">
    <property type="term" value="F:ATP binding"/>
    <property type="evidence" value="ECO:0007669"/>
    <property type="project" value="UniProtKB-KW"/>
</dbReference>
<dbReference type="GO" id="GO:0004674">
    <property type="term" value="F:protein serine/threonine kinase activity"/>
    <property type="evidence" value="ECO:0007669"/>
    <property type="project" value="UniProtKB-KW"/>
</dbReference>
<dbReference type="InterPro" id="IPR011989">
    <property type="entry name" value="ARM-like"/>
</dbReference>
<evidence type="ECO:0000256" key="8">
    <source>
        <dbReference type="ARBA" id="ARBA00047899"/>
    </source>
</evidence>
<evidence type="ECO:0000313" key="11">
    <source>
        <dbReference type="Proteomes" id="UP000215914"/>
    </source>
</evidence>
<comment type="catalytic activity">
    <reaction evidence="8">
        <text>L-threonyl-[protein] + ATP = O-phospho-L-threonyl-[protein] + ADP + H(+)</text>
        <dbReference type="Rhea" id="RHEA:46608"/>
        <dbReference type="Rhea" id="RHEA-COMP:11060"/>
        <dbReference type="Rhea" id="RHEA-COMP:11605"/>
        <dbReference type="ChEBI" id="CHEBI:15378"/>
        <dbReference type="ChEBI" id="CHEBI:30013"/>
        <dbReference type="ChEBI" id="CHEBI:30616"/>
        <dbReference type="ChEBI" id="CHEBI:61977"/>
        <dbReference type="ChEBI" id="CHEBI:456216"/>
        <dbReference type="EC" id="2.7.11.1"/>
    </reaction>
</comment>
<gene>
    <name evidence="10" type="ORF">HanXRQr2_Chr15g0677761</name>
</gene>
<evidence type="ECO:0000256" key="1">
    <source>
        <dbReference type="ARBA" id="ARBA00012513"/>
    </source>
</evidence>
<keyword evidence="3 10" id="KW-0808">Transferase</keyword>
<dbReference type="Gramene" id="mRNA:HanXRQr2_Chr15g0677761">
    <property type="protein sequence ID" value="mRNA:HanXRQr2_Chr15g0677761"/>
    <property type="gene ID" value="HanXRQr2_Chr15g0677761"/>
</dbReference>
<dbReference type="EC" id="2.7.11.1" evidence="1"/>
<keyword evidence="11" id="KW-1185">Reference proteome</keyword>
<dbReference type="SMART" id="SM00185">
    <property type="entry name" value="ARM"/>
    <property type="match status" value="3"/>
</dbReference>
<dbReference type="InterPro" id="IPR000225">
    <property type="entry name" value="Armadillo"/>
</dbReference>
<evidence type="ECO:0000256" key="7">
    <source>
        <dbReference type="ARBA" id="ARBA00022840"/>
    </source>
</evidence>
<reference evidence="10" key="2">
    <citation type="submission" date="2020-06" db="EMBL/GenBank/DDBJ databases">
        <title>Helianthus annuus Genome sequencing and assembly Release 2.</title>
        <authorList>
            <person name="Gouzy J."/>
            <person name="Langlade N."/>
            <person name="Munos S."/>
        </authorList>
    </citation>
    <scope>NUCLEOTIDE SEQUENCE</scope>
    <source>
        <tissue evidence="10">Leaves</tissue>
    </source>
</reference>
<evidence type="ECO:0000313" key="10">
    <source>
        <dbReference type="EMBL" id="KAF5763220.1"/>
    </source>
</evidence>
<dbReference type="InterPro" id="IPR016024">
    <property type="entry name" value="ARM-type_fold"/>
</dbReference>
<accession>A0A9K3DY26</accession>
<dbReference type="Proteomes" id="UP000215914">
    <property type="component" value="Unassembled WGS sequence"/>
</dbReference>
<comment type="caution">
    <text evidence="10">The sequence shown here is derived from an EMBL/GenBank/DDBJ whole genome shotgun (WGS) entry which is preliminary data.</text>
</comment>
<keyword evidence="6 10" id="KW-0418">Kinase</keyword>
<evidence type="ECO:0000256" key="4">
    <source>
        <dbReference type="ARBA" id="ARBA00022737"/>
    </source>
</evidence>
<evidence type="ECO:0000256" key="9">
    <source>
        <dbReference type="ARBA" id="ARBA00048679"/>
    </source>
</evidence>
<evidence type="ECO:0000256" key="5">
    <source>
        <dbReference type="ARBA" id="ARBA00022741"/>
    </source>
</evidence>
<keyword evidence="7" id="KW-0067">ATP-binding</keyword>
<name>A0A9K3DY26_HELAN</name>
<dbReference type="SUPFAM" id="SSF48371">
    <property type="entry name" value="ARM repeat"/>
    <property type="match status" value="1"/>
</dbReference>
<dbReference type="AlphaFoldDB" id="A0A9K3DY26"/>